<comment type="subcellular location">
    <subcellularLocation>
        <location evidence="1">Cytoplasm</location>
        <location evidence="1">Cytoskeleton</location>
    </subcellularLocation>
</comment>
<evidence type="ECO:0000259" key="7">
    <source>
        <dbReference type="PROSITE" id="PS50245"/>
    </source>
</evidence>
<feature type="region of interest" description="Disordered" evidence="6">
    <location>
        <begin position="198"/>
        <end position="364"/>
    </location>
</feature>
<keyword evidence="2" id="KW-0963">Cytoplasm</keyword>
<feature type="compositionally biased region" description="Polar residues" evidence="6">
    <location>
        <begin position="544"/>
        <end position="554"/>
    </location>
</feature>
<keyword evidence="3" id="KW-0493">Microtubule</keyword>
<protein>
    <submittedName>
        <fullName evidence="8">Related to Tip elongation protein 1</fullName>
    </submittedName>
</protein>
<evidence type="ECO:0000256" key="5">
    <source>
        <dbReference type="ARBA" id="ARBA00023212"/>
    </source>
</evidence>
<keyword evidence="9" id="KW-1185">Reference proteome</keyword>
<dbReference type="InterPro" id="IPR000938">
    <property type="entry name" value="CAP-Gly_domain"/>
</dbReference>
<keyword evidence="5" id="KW-0206">Cytoskeleton</keyword>
<dbReference type="InterPro" id="IPR032108">
    <property type="entry name" value="CLIP1_ZNF"/>
</dbReference>
<keyword evidence="4" id="KW-0175">Coiled coil</keyword>
<dbReference type="GO" id="GO:0005874">
    <property type="term" value="C:microtubule"/>
    <property type="evidence" value="ECO:0007669"/>
    <property type="project" value="UniProtKB-KW"/>
</dbReference>
<feature type="region of interest" description="Disordered" evidence="6">
    <location>
        <begin position="772"/>
        <end position="798"/>
    </location>
</feature>
<dbReference type="Proteomes" id="UP001187682">
    <property type="component" value="Unassembled WGS sequence"/>
</dbReference>
<feature type="compositionally biased region" description="Basic and acidic residues" evidence="6">
    <location>
        <begin position="533"/>
        <end position="543"/>
    </location>
</feature>
<evidence type="ECO:0000313" key="9">
    <source>
        <dbReference type="Proteomes" id="UP001187682"/>
    </source>
</evidence>
<evidence type="ECO:0000256" key="4">
    <source>
        <dbReference type="ARBA" id="ARBA00023054"/>
    </source>
</evidence>
<dbReference type="SMART" id="SM01052">
    <property type="entry name" value="CAP_GLY"/>
    <property type="match status" value="1"/>
</dbReference>
<dbReference type="PROSITE" id="PS50245">
    <property type="entry name" value="CAP_GLY_2"/>
    <property type="match status" value="1"/>
</dbReference>
<feature type="compositionally biased region" description="Polar residues" evidence="6">
    <location>
        <begin position="638"/>
        <end position="651"/>
    </location>
</feature>
<evidence type="ECO:0000256" key="6">
    <source>
        <dbReference type="SAM" id="MobiDB-lite"/>
    </source>
</evidence>
<evidence type="ECO:0000256" key="2">
    <source>
        <dbReference type="ARBA" id="ARBA00022490"/>
    </source>
</evidence>
<reference evidence="8" key="1">
    <citation type="submission" date="2018-03" db="EMBL/GenBank/DDBJ databases">
        <authorList>
            <person name="Guldener U."/>
        </authorList>
    </citation>
    <scope>NUCLEOTIDE SEQUENCE</scope>
</reference>
<comment type="caution">
    <text evidence="8">The sequence shown here is derived from an EMBL/GenBank/DDBJ whole genome shotgun (WGS) entry which is preliminary data.</text>
</comment>
<dbReference type="Gene3D" id="2.30.30.190">
    <property type="entry name" value="CAP Gly-rich-like domain"/>
    <property type="match status" value="1"/>
</dbReference>
<gene>
    <name evidence="8" type="ORF">DNG_00622</name>
</gene>
<proteinExistence type="predicted"/>
<evidence type="ECO:0000256" key="1">
    <source>
        <dbReference type="ARBA" id="ARBA00004245"/>
    </source>
</evidence>
<feature type="compositionally biased region" description="Polar residues" evidence="6">
    <location>
        <begin position="270"/>
        <end position="289"/>
    </location>
</feature>
<dbReference type="Pfam" id="PF01302">
    <property type="entry name" value="CAP_GLY"/>
    <property type="match status" value="1"/>
</dbReference>
<dbReference type="SUPFAM" id="SSF74924">
    <property type="entry name" value="Cap-Gly domain"/>
    <property type="match status" value="1"/>
</dbReference>
<feature type="region of interest" description="Disordered" evidence="6">
    <location>
        <begin position="533"/>
        <end position="561"/>
    </location>
</feature>
<feature type="compositionally biased region" description="Polar residues" evidence="6">
    <location>
        <begin position="1"/>
        <end position="14"/>
    </location>
</feature>
<feature type="region of interest" description="Disordered" evidence="6">
    <location>
        <begin position="1"/>
        <end position="71"/>
    </location>
</feature>
<evidence type="ECO:0000256" key="3">
    <source>
        <dbReference type="ARBA" id="ARBA00022701"/>
    </source>
</evidence>
<dbReference type="Gene3D" id="1.20.5.1700">
    <property type="match status" value="1"/>
</dbReference>
<feature type="compositionally biased region" description="Basic and acidic residues" evidence="6">
    <location>
        <begin position="659"/>
        <end position="677"/>
    </location>
</feature>
<name>A0AAE8SRD9_9PEZI</name>
<dbReference type="EMBL" id="ONZQ02000001">
    <property type="protein sequence ID" value="SPN97106.1"/>
    <property type="molecule type" value="Genomic_DNA"/>
</dbReference>
<feature type="compositionally biased region" description="Polar residues" evidence="6">
    <location>
        <begin position="32"/>
        <end position="60"/>
    </location>
</feature>
<organism evidence="8 9">
    <name type="scientific">Cephalotrichum gorgonifer</name>
    <dbReference type="NCBI Taxonomy" id="2041049"/>
    <lineage>
        <taxon>Eukaryota</taxon>
        <taxon>Fungi</taxon>
        <taxon>Dikarya</taxon>
        <taxon>Ascomycota</taxon>
        <taxon>Pezizomycotina</taxon>
        <taxon>Sordariomycetes</taxon>
        <taxon>Hypocreomycetidae</taxon>
        <taxon>Microascales</taxon>
        <taxon>Microascaceae</taxon>
        <taxon>Cephalotrichum</taxon>
    </lineage>
</organism>
<dbReference type="AlphaFoldDB" id="A0AAE8SRD9"/>
<feature type="compositionally biased region" description="Basic residues" evidence="6">
    <location>
        <begin position="19"/>
        <end position="31"/>
    </location>
</feature>
<sequence length="827" mass="89719">MATTTTFPRPTSKASIHGTIRRPPSRQRTLRKSTSLGPGIVTSSTPNLNSLFNSYPHSQSRPPPVPRLGLSRKGSLATLTQSSLASIPDASESYGFDTVLNDTDMPLPPLTPGRYVSENVAVGDIVDVPGGMQGTVRFIGPVQGKKGTFAGVELLSEFAARGKNNGDVDGVSYFTPSVPGAGMFLPAGKAVRRESSFSLTPTGISGGLKVGTQNSTNHTPPMPSIPKFSQSVGPGRAPSPYGRKPRASLPRPDSPQRRIPMTPGPRPSMGSPSKSNGASRYGSPTTPRFAQSVRGTAGDPAKKMPLGRGADHAGLAPRSVSALGFDDEDATPTGLARPKANGSHGSVSSIGNKFRPPSRANNNDETELLRAQLEDRDRQLKEQTTTLAEMESSLAELQTLMDQSGGPRFGAPDPDEDKDTAQLRALLREKNEKIAMLTAEFDSHRADFRSTIDALEMASTETVRVYESQKKEMMQEVQELTSRLEDVDSVASQLKQLEDLVQDLEEGLEDARRGEAEARGEVEFLRGEVERTRAELRREKEKTSSSALNRPANGNTGGDPAVVAKEVEQKDDEIRGLKAIIHSLSRDSAPNEGDKSMEQRRLREKWEREIADLRAVLEEKTKREEEMEQELDMLRRPNATQRQSQRQSALTVVSAKRSSLRDSRDTVVLSRNHEPRSPPEAQNGHTRVRTLDTMPESDAYSTATENSTLWCEICETGGHDILTCTNMFGPDGAKSTEPYRPRGPHDDDFKSLSADVPGDIKISPLSTTKSKAALVPDSQPTPRVAPSLMDSGPLAGKESGVVDETKWCALCERDGHDSVDCPIEDAF</sequence>
<accession>A0AAE8SRD9</accession>
<feature type="domain" description="CAP-Gly" evidence="7">
    <location>
        <begin position="140"/>
        <end position="186"/>
    </location>
</feature>
<feature type="region of interest" description="Disordered" evidence="6">
    <location>
        <begin position="621"/>
        <end position="688"/>
    </location>
</feature>
<evidence type="ECO:0000313" key="8">
    <source>
        <dbReference type="EMBL" id="SPN97106.1"/>
    </source>
</evidence>
<dbReference type="Pfam" id="PF16641">
    <property type="entry name" value="CLIP1_ZNF"/>
    <property type="match status" value="2"/>
</dbReference>
<dbReference type="InterPro" id="IPR036859">
    <property type="entry name" value="CAP-Gly_dom_sf"/>
</dbReference>